<proteinExistence type="predicted"/>
<evidence type="ECO:0000313" key="1">
    <source>
        <dbReference type="EMBL" id="SMC51615.1"/>
    </source>
</evidence>
<accession>A0A1W1ZT19</accession>
<dbReference type="EMBL" id="FWXR01000003">
    <property type="protein sequence ID" value="SMC51615.1"/>
    <property type="molecule type" value="Genomic_DNA"/>
</dbReference>
<gene>
    <name evidence="1" type="ORF">SAMN06297251_103113</name>
</gene>
<organism evidence="1 2">
    <name type="scientific">Fulvimarina manganoxydans</name>
    <dbReference type="NCBI Taxonomy" id="937218"/>
    <lineage>
        <taxon>Bacteria</taxon>
        <taxon>Pseudomonadati</taxon>
        <taxon>Pseudomonadota</taxon>
        <taxon>Alphaproteobacteria</taxon>
        <taxon>Hyphomicrobiales</taxon>
        <taxon>Aurantimonadaceae</taxon>
        <taxon>Fulvimarina</taxon>
    </lineage>
</organism>
<dbReference type="STRING" id="937218.SAMN06297251_103113"/>
<dbReference type="Proteomes" id="UP000192656">
    <property type="component" value="Unassembled WGS sequence"/>
</dbReference>
<dbReference type="AlphaFoldDB" id="A0A1W1ZT19"/>
<reference evidence="1 2" key="1">
    <citation type="submission" date="2017-04" db="EMBL/GenBank/DDBJ databases">
        <authorList>
            <person name="Afonso C.L."/>
            <person name="Miller P.J."/>
            <person name="Scott M.A."/>
            <person name="Spackman E."/>
            <person name="Goraichik I."/>
            <person name="Dimitrov K.M."/>
            <person name="Suarez D.L."/>
            <person name="Swayne D.E."/>
        </authorList>
    </citation>
    <scope>NUCLEOTIDE SEQUENCE [LARGE SCALE GENOMIC DNA]</scope>
    <source>
        <strain evidence="1 2">CGMCC 1.10972</strain>
    </source>
</reference>
<sequence>MVEKWASLRTAGERRAYLKMRARTYENRLRRVGFSEDEIADAIDELRDGVRVAMEKRRQRLVCEFREEKRAAAAVIPVDFGRWQRLAERRKAKEDVSDATG</sequence>
<dbReference type="RefSeq" id="WP_084408942.1">
    <property type="nucleotide sequence ID" value="NZ_FWXR01000003.1"/>
</dbReference>
<keyword evidence="2" id="KW-1185">Reference proteome</keyword>
<protein>
    <submittedName>
        <fullName evidence="1">Uncharacterized protein</fullName>
    </submittedName>
</protein>
<evidence type="ECO:0000313" key="2">
    <source>
        <dbReference type="Proteomes" id="UP000192656"/>
    </source>
</evidence>
<name>A0A1W1ZT19_9HYPH</name>